<dbReference type="OrthoDB" id="758637at2"/>
<evidence type="ECO:0000313" key="1">
    <source>
        <dbReference type="EMBL" id="PZX60003.1"/>
    </source>
</evidence>
<organism evidence="1 2">
    <name type="scientific">Hydrotalea sandarakina</name>
    <dbReference type="NCBI Taxonomy" id="1004304"/>
    <lineage>
        <taxon>Bacteria</taxon>
        <taxon>Pseudomonadati</taxon>
        <taxon>Bacteroidota</taxon>
        <taxon>Chitinophagia</taxon>
        <taxon>Chitinophagales</taxon>
        <taxon>Chitinophagaceae</taxon>
        <taxon>Hydrotalea</taxon>
    </lineage>
</organism>
<reference evidence="1 2" key="1">
    <citation type="submission" date="2018-06" db="EMBL/GenBank/DDBJ databases">
        <title>Genomic Encyclopedia of Archaeal and Bacterial Type Strains, Phase II (KMG-II): from individual species to whole genera.</title>
        <authorList>
            <person name="Goeker M."/>
        </authorList>
    </citation>
    <scope>NUCLEOTIDE SEQUENCE [LARGE SCALE GENOMIC DNA]</scope>
    <source>
        <strain evidence="1 2">DSM 23241</strain>
    </source>
</reference>
<dbReference type="Proteomes" id="UP000249720">
    <property type="component" value="Unassembled WGS sequence"/>
</dbReference>
<gene>
    <name evidence="1" type="ORF">LX80_02722</name>
</gene>
<name>A0A2W7RGE4_9BACT</name>
<evidence type="ECO:0000313" key="2">
    <source>
        <dbReference type="Proteomes" id="UP000249720"/>
    </source>
</evidence>
<accession>A0A2W7RGE4</accession>
<sequence>MTTVQLSSDKEKTEVSNKVNLDILTAFEIYKDAVFSVDADLRFWQSFLKLSIDEYKNKGSRPDEVFSAIFLAYNINPSTNAGLLKTHEKVLSIKNLDLDKHSQDFFAWVTNLSILKTYNALEVFLLQAIHLRYFPNQKNPIEGKKAVEQINREIKAYLTTQNINSDTKNNRHIIEFLKQQSMDITSFLKLPIRIDLTTNWESFFELISILRNVIAHQGTIVSADTHNEIKSKAKDIFQRHFALPKDDNDYMKLHPLADQFLNFTSLYNDFAVNTVKLMYNENDLTMFKMT</sequence>
<proteinExistence type="predicted"/>
<dbReference type="RefSeq" id="WP_111297199.1">
    <property type="nucleotide sequence ID" value="NZ_QKZV01000012.1"/>
</dbReference>
<protein>
    <submittedName>
        <fullName evidence="1">Uncharacterized protein</fullName>
    </submittedName>
</protein>
<keyword evidence="2" id="KW-1185">Reference proteome</keyword>
<comment type="caution">
    <text evidence="1">The sequence shown here is derived from an EMBL/GenBank/DDBJ whole genome shotgun (WGS) entry which is preliminary data.</text>
</comment>
<dbReference type="AlphaFoldDB" id="A0A2W7RGE4"/>
<dbReference type="EMBL" id="QKZV01000012">
    <property type="protein sequence ID" value="PZX60003.1"/>
    <property type="molecule type" value="Genomic_DNA"/>
</dbReference>